<reference evidence="5" key="1">
    <citation type="submission" date="2022-06" db="EMBL/GenBank/DDBJ databases">
        <authorList>
            <person name="Berger JAMES D."/>
            <person name="Berger JAMES D."/>
        </authorList>
    </citation>
    <scope>NUCLEOTIDE SEQUENCE [LARGE SCALE GENOMIC DNA]</scope>
</reference>
<dbReference type="InterPro" id="IPR001452">
    <property type="entry name" value="SH3_domain"/>
</dbReference>
<dbReference type="InterPro" id="IPR050384">
    <property type="entry name" value="Endophilin_SH3RF"/>
</dbReference>
<evidence type="ECO:0000256" key="1">
    <source>
        <dbReference type="ARBA" id="ARBA00022443"/>
    </source>
</evidence>
<feature type="compositionally biased region" description="Polar residues" evidence="3">
    <location>
        <begin position="450"/>
        <end position="462"/>
    </location>
</feature>
<reference evidence="6" key="2">
    <citation type="submission" date="2023-11" db="UniProtKB">
        <authorList>
            <consortium name="WormBaseParasite"/>
        </authorList>
    </citation>
    <scope>IDENTIFICATION</scope>
</reference>
<dbReference type="CDD" id="cd00174">
    <property type="entry name" value="SH3"/>
    <property type="match status" value="1"/>
</dbReference>
<feature type="compositionally biased region" description="Polar residues" evidence="3">
    <location>
        <begin position="222"/>
        <end position="242"/>
    </location>
</feature>
<evidence type="ECO:0000313" key="6">
    <source>
        <dbReference type="WBParaSite" id="SRDH1_48020.4"/>
    </source>
</evidence>
<feature type="compositionally biased region" description="Basic and acidic residues" evidence="3">
    <location>
        <begin position="480"/>
        <end position="490"/>
    </location>
</feature>
<keyword evidence="1 2" id="KW-0728">SH3 domain</keyword>
<keyword evidence="5" id="KW-1185">Reference proteome</keyword>
<feature type="compositionally biased region" description="Basic and acidic residues" evidence="3">
    <location>
        <begin position="431"/>
        <end position="449"/>
    </location>
</feature>
<feature type="region of interest" description="Disordered" evidence="3">
    <location>
        <begin position="556"/>
        <end position="592"/>
    </location>
</feature>
<proteinExistence type="predicted"/>
<organism evidence="5 6">
    <name type="scientific">Schistosoma rodhaini</name>
    <dbReference type="NCBI Taxonomy" id="6188"/>
    <lineage>
        <taxon>Eukaryota</taxon>
        <taxon>Metazoa</taxon>
        <taxon>Spiralia</taxon>
        <taxon>Lophotrochozoa</taxon>
        <taxon>Platyhelminthes</taxon>
        <taxon>Trematoda</taxon>
        <taxon>Digenea</taxon>
        <taxon>Strigeidida</taxon>
        <taxon>Schistosomatoidea</taxon>
        <taxon>Schistosomatidae</taxon>
        <taxon>Schistosoma</taxon>
    </lineage>
</organism>
<dbReference type="WBParaSite" id="SRDH1_48020.4">
    <property type="protein sequence ID" value="SRDH1_48020.4"/>
    <property type="gene ID" value="SRDH1_48020"/>
</dbReference>
<dbReference type="AlphaFoldDB" id="A0AA85FGK3"/>
<feature type="compositionally biased region" description="Polar residues" evidence="3">
    <location>
        <begin position="576"/>
        <end position="592"/>
    </location>
</feature>
<feature type="region of interest" description="Disordered" evidence="3">
    <location>
        <begin position="344"/>
        <end position="390"/>
    </location>
</feature>
<feature type="region of interest" description="Disordered" evidence="3">
    <location>
        <begin position="1"/>
        <end position="29"/>
    </location>
</feature>
<dbReference type="PROSITE" id="PS50002">
    <property type="entry name" value="SH3"/>
    <property type="match status" value="2"/>
</dbReference>
<feature type="domain" description="SH3" evidence="4">
    <location>
        <begin position="106"/>
        <end position="167"/>
    </location>
</feature>
<dbReference type="PANTHER" id="PTHR14167">
    <property type="entry name" value="SH3 DOMAIN-CONTAINING"/>
    <property type="match status" value="1"/>
</dbReference>
<dbReference type="PANTHER" id="PTHR14167:SF116">
    <property type="entry name" value="CAP, ISOFORM AC"/>
    <property type="match status" value="1"/>
</dbReference>
<evidence type="ECO:0000313" key="5">
    <source>
        <dbReference type="Proteomes" id="UP000050792"/>
    </source>
</evidence>
<dbReference type="Gene3D" id="2.30.30.40">
    <property type="entry name" value="SH3 Domains"/>
    <property type="match status" value="2"/>
</dbReference>
<feature type="region of interest" description="Disordered" evidence="3">
    <location>
        <begin position="407"/>
        <end position="498"/>
    </location>
</feature>
<evidence type="ECO:0000256" key="3">
    <source>
        <dbReference type="SAM" id="MobiDB-lite"/>
    </source>
</evidence>
<accession>A0AA85FGK3</accession>
<feature type="compositionally biased region" description="Basic and acidic residues" evidence="3">
    <location>
        <begin position="355"/>
        <end position="378"/>
    </location>
</feature>
<evidence type="ECO:0000259" key="4">
    <source>
        <dbReference type="PROSITE" id="PS50002"/>
    </source>
</evidence>
<dbReference type="Pfam" id="PF00018">
    <property type="entry name" value="SH3_1"/>
    <property type="match status" value="2"/>
</dbReference>
<feature type="region of interest" description="Disordered" evidence="3">
    <location>
        <begin position="222"/>
        <end position="278"/>
    </location>
</feature>
<dbReference type="InterPro" id="IPR036028">
    <property type="entry name" value="SH3-like_dom_sf"/>
</dbReference>
<protein>
    <recommendedName>
        <fullName evidence="4">SH3 domain-containing protein</fullName>
    </recommendedName>
</protein>
<name>A0AA85FGK3_9TREM</name>
<feature type="domain" description="SH3" evidence="4">
    <location>
        <begin position="698"/>
        <end position="759"/>
    </location>
</feature>
<dbReference type="Proteomes" id="UP000050792">
    <property type="component" value="Unassembled WGS sequence"/>
</dbReference>
<dbReference type="SMART" id="SM00326">
    <property type="entry name" value="SH3"/>
    <property type="match status" value="2"/>
</dbReference>
<dbReference type="SUPFAM" id="SSF50044">
    <property type="entry name" value="SH3-domain"/>
    <property type="match status" value="2"/>
</dbReference>
<feature type="compositionally biased region" description="Pro residues" evidence="3">
    <location>
        <begin position="243"/>
        <end position="253"/>
    </location>
</feature>
<evidence type="ECO:0000256" key="2">
    <source>
        <dbReference type="PROSITE-ProRule" id="PRU00192"/>
    </source>
</evidence>
<feature type="compositionally biased region" description="Polar residues" evidence="3">
    <location>
        <begin position="410"/>
        <end position="430"/>
    </location>
</feature>
<sequence length="760" mass="84354">MITNPSYLKMVGERSTSEQRGPSVLAKPIRPSPFSGSYRAASAENKHVHAPWVFNNNPQVLDNSSKNHRNAQRSSIASLSSSSALSIDERFNGGLNIKSFEKYAHMGQPHVIALYNFETGVDGDLEFEVGDIIMLEDIVDESWYKGRSIRTGAVGIFPMNHVESSNSTESLNSQTTNSLLNCKSPTNNLTNTDQYRVCTTPLSTSLPVNNLLPNRVQVSTKPFSHSTVKSPNSLQIKSQLAPNPTPPPPPPPSSSTSTDHLQEQQQIPKPCNAPPVINSLKPRNQTAISQIAQMLQEKGIVSYRSRQMPSGAKHLYPGSHPLLISSAPSSSERLKSLTQMNNIHDKNNNNIRNGTENDNHNVNKKIQDETTNKINNEKSEEEQTSVKTTKYHSPLLVETVLSKLLPELNRSPSRSTDSNSLNKTPNNKNIFDSRMDNSKRLDVDRKHSIENSYSTDIKNGSVTNTTTNNNISNASNHLKHSSESNKHNDIETDNGDQSTDAKSITIVKSAKLLRNNSSTTNKSNFDYNSHIRRAYTITKPPEKLVTSKAYISLSSSGKSLNNNQISTTTAEEKTTNVRCDQQSPRSESNHQYSLLKSTGESNHSKLIATNDWLIVEHEQLGNESTGELHLTVGDILKCIDSNPQVCDTRSNTHHQYSLSSSLSRKWIKCENWFGVIGLVKISNVRVIDNSNELASCLEARPRVKALYKFDEETDEDLALSPGEIVYLFEAIDENWYRGESASTGNRGMFPATFVEVIKPL</sequence>